<gene>
    <name evidence="1" type="ORF">DVH24_025834</name>
</gene>
<comment type="caution">
    <text evidence="1">The sequence shown here is derived from an EMBL/GenBank/DDBJ whole genome shotgun (WGS) entry which is preliminary data.</text>
</comment>
<keyword evidence="2" id="KW-1185">Reference proteome</keyword>
<accession>A0A498KGB1</accession>
<organism evidence="1 2">
    <name type="scientific">Malus domestica</name>
    <name type="common">Apple</name>
    <name type="synonym">Pyrus malus</name>
    <dbReference type="NCBI Taxonomy" id="3750"/>
    <lineage>
        <taxon>Eukaryota</taxon>
        <taxon>Viridiplantae</taxon>
        <taxon>Streptophyta</taxon>
        <taxon>Embryophyta</taxon>
        <taxon>Tracheophyta</taxon>
        <taxon>Spermatophyta</taxon>
        <taxon>Magnoliopsida</taxon>
        <taxon>eudicotyledons</taxon>
        <taxon>Gunneridae</taxon>
        <taxon>Pentapetalae</taxon>
        <taxon>rosids</taxon>
        <taxon>fabids</taxon>
        <taxon>Rosales</taxon>
        <taxon>Rosaceae</taxon>
        <taxon>Amygdaloideae</taxon>
        <taxon>Maleae</taxon>
        <taxon>Malus</taxon>
    </lineage>
</organism>
<protein>
    <submittedName>
        <fullName evidence="1">Uncharacterized protein</fullName>
    </submittedName>
</protein>
<dbReference type="Proteomes" id="UP000290289">
    <property type="component" value="Chromosome 2"/>
</dbReference>
<reference evidence="1 2" key="1">
    <citation type="submission" date="2018-10" db="EMBL/GenBank/DDBJ databases">
        <title>A high-quality apple genome assembly.</title>
        <authorList>
            <person name="Hu J."/>
        </authorList>
    </citation>
    <scope>NUCLEOTIDE SEQUENCE [LARGE SCALE GENOMIC DNA]</scope>
    <source>
        <strain evidence="2">cv. HFTH1</strain>
        <tissue evidence="1">Young leaf</tissue>
    </source>
</reference>
<evidence type="ECO:0000313" key="2">
    <source>
        <dbReference type="Proteomes" id="UP000290289"/>
    </source>
</evidence>
<proteinExistence type="predicted"/>
<dbReference type="AlphaFoldDB" id="A0A498KGB1"/>
<evidence type="ECO:0000313" key="1">
    <source>
        <dbReference type="EMBL" id="RXI06698.1"/>
    </source>
</evidence>
<sequence>MVFYKGYQSRGYQYWVLCGDLKVHRSEERKTWEQPLHKMGVRLADIHLSQTLRKAGALCTGYDLFGLCSFSLTYWAQ</sequence>
<dbReference type="EMBL" id="RDQH01000328">
    <property type="protein sequence ID" value="RXI06698.1"/>
    <property type="molecule type" value="Genomic_DNA"/>
</dbReference>
<name>A0A498KGB1_MALDO</name>